<accession>A0A0W0FLV5</accession>
<dbReference type="Proteomes" id="UP000054988">
    <property type="component" value="Unassembled WGS sequence"/>
</dbReference>
<dbReference type="AlphaFoldDB" id="A0A0W0FLV5"/>
<comment type="caution">
    <text evidence="1">The sequence shown here is derived from an EMBL/GenBank/DDBJ whole genome shotgun (WGS) entry which is preliminary data.</text>
</comment>
<organism evidence="1 2">
    <name type="scientific">Moniliophthora roreri</name>
    <name type="common">Frosty pod rot fungus</name>
    <name type="synonym">Monilia roreri</name>
    <dbReference type="NCBI Taxonomy" id="221103"/>
    <lineage>
        <taxon>Eukaryota</taxon>
        <taxon>Fungi</taxon>
        <taxon>Dikarya</taxon>
        <taxon>Basidiomycota</taxon>
        <taxon>Agaricomycotina</taxon>
        <taxon>Agaricomycetes</taxon>
        <taxon>Agaricomycetidae</taxon>
        <taxon>Agaricales</taxon>
        <taxon>Marasmiineae</taxon>
        <taxon>Marasmiaceae</taxon>
        <taxon>Moniliophthora</taxon>
    </lineage>
</organism>
<evidence type="ECO:0000313" key="2">
    <source>
        <dbReference type="Proteomes" id="UP000054988"/>
    </source>
</evidence>
<evidence type="ECO:0000313" key="1">
    <source>
        <dbReference type="EMBL" id="KTB37284.1"/>
    </source>
</evidence>
<protein>
    <submittedName>
        <fullName evidence="1">Uncharacterized protein</fullName>
    </submittedName>
</protein>
<proteinExistence type="predicted"/>
<dbReference type="EMBL" id="LATX01001860">
    <property type="protein sequence ID" value="KTB37284.1"/>
    <property type="molecule type" value="Genomic_DNA"/>
</dbReference>
<name>A0A0W0FLV5_MONRR</name>
<sequence length="163" mass="18802">MWGNTSSRSNEYGIIAKAQSGVEKQLFQLKSSSNYTYNIKGAIIRNGSIALGVTLVMYDDSEVFLWDKKFVTGGFRIPVFFEGRMLTTFNMWTLSRYYNSSLGCMIFGFSRDPKYLPKTASRVLYVASINELPPELKQRITVTPDMEEERKEFWRHIRSYGDA</sequence>
<reference evidence="1 2" key="1">
    <citation type="submission" date="2015-12" db="EMBL/GenBank/DDBJ databases">
        <title>Draft genome sequence of Moniliophthora roreri, the causal agent of frosty pod rot of cacao.</title>
        <authorList>
            <person name="Aime M.C."/>
            <person name="Diaz-Valderrama J.R."/>
            <person name="Kijpornyongpan T."/>
            <person name="Phillips-Mora W."/>
        </authorList>
    </citation>
    <scope>NUCLEOTIDE SEQUENCE [LARGE SCALE GENOMIC DNA]</scope>
    <source>
        <strain evidence="1 2">MCA 2952</strain>
    </source>
</reference>
<gene>
    <name evidence="1" type="ORF">WG66_10141</name>
</gene>